<dbReference type="InterPro" id="IPR024431">
    <property type="entry name" value="InsA_HTH_dom"/>
</dbReference>
<keyword evidence="3" id="KW-0815">Transposition</keyword>
<organism evidence="7 8">
    <name type="scientific">Xenorhabdus aichiensis</name>
    <dbReference type="NCBI Taxonomy" id="3025874"/>
    <lineage>
        <taxon>Bacteria</taxon>
        <taxon>Pseudomonadati</taxon>
        <taxon>Pseudomonadota</taxon>
        <taxon>Gammaproteobacteria</taxon>
        <taxon>Enterobacterales</taxon>
        <taxon>Morganellaceae</taxon>
        <taxon>Xenorhabdus</taxon>
    </lineage>
</organism>
<evidence type="ECO:0000256" key="3">
    <source>
        <dbReference type="ARBA" id="ARBA00022578"/>
    </source>
</evidence>
<feature type="domain" description="InsA N-terminal zinc ribbon" evidence="5">
    <location>
        <begin position="1"/>
        <end position="36"/>
    </location>
</feature>
<protein>
    <submittedName>
        <fullName evidence="7">IS1 family transposase</fullName>
    </submittedName>
</protein>
<evidence type="ECO:0000259" key="5">
    <source>
        <dbReference type="Pfam" id="PF03811"/>
    </source>
</evidence>
<feature type="domain" description="Insertion element IS1 protein InsA helix-turn-helix" evidence="6">
    <location>
        <begin position="43"/>
        <end position="80"/>
    </location>
</feature>
<keyword evidence="4" id="KW-0233">DNA recombination</keyword>
<keyword evidence="8" id="KW-1185">Reference proteome</keyword>
<dbReference type="Pfam" id="PF03400">
    <property type="entry name" value="DDE_Tnp_IS1"/>
    <property type="match status" value="1"/>
</dbReference>
<evidence type="ECO:0000259" key="6">
    <source>
        <dbReference type="Pfam" id="PF12759"/>
    </source>
</evidence>
<proteinExistence type="inferred from homology"/>
<evidence type="ECO:0000256" key="2">
    <source>
        <dbReference type="ARBA" id="ARBA00008841"/>
    </source>
</evidence>
<dbReference type="InterPro" id="IPR005063">
    <property type="entry name" value="Transposase_27"/>
</dbReference>
<dbReference type="Pfam" id="PF12759">
    <property type="entry name" value="HTH_Tnp_IS1"/>
    <property type="match status" value="1"/>
</dbReference>
<dbReference type="Proteomes" id="UP001214757">
    <property type="component" value="Unassembled WGS sequence"/>
</dbReference>
<evidence type="ECO:0000313" key="8">
    <source>
        <dbReference type="Proteomes" id="UP001214757"/>
    </source>
</evidence>
<dbReference type="PANTHER" id="PTHR33293:SF1">
    <property type="entry name" value="INSERTION ELEMENT IS1 1 PROTEIN INSB-RELATED"/>
    <property type="match status" value="1"/>
</dbReference>
<reference evidence="7 8" key="1">
    <citation type="submission" date="2023-02" db="EMBL/GenBank/DDBJ databases">
        <title>Entomopathogenic bacteria.</title>
        <authorList>
            <person name="Machado R.A."/>
        </authorList>
    </citation>
    <scope>NUCLEOTIDE SEQUENCE [LARGE SCALE GENOMIC DNA]</scope>
    <source>
        <strain evidence="7 8">XENO-7</strain>
    </source>
</reference>
<comment type="similarity">
    <text evidence="2">Belongs to the transposase 27 family.</text>
</comment>
<dbReference type="InterPro" id="IPR003220">
    <property type="entry name" value="InsA_N_dom_Znf"/>
</dbReference>
<gene>
    <name evidence="7" type="ORF">PSI22_20465</name>
</gene>
<dbReference type="Pfam" id="PF03811">
    <property type="entry name" value="Zn_ribbon_InsA"/>
    <property type="match status" value="1"/>
</dbReference>
<accession>A0ABT5M8B4</accession>
<dbReference type="EMBL" id="JAQRFO010000081">
    <property type="protein sequence ID" value="MDC9623944.1"/>
    <property type="molecule type" value="Genomic_DNA"/>
</dbReference>
<dbReference type="PANTHER" id="PTHR33293">
    <property type="entry name" value="INSERTION ELEMENT IS1 1 PROTEIN INSB-RELATED"/>
    <property type="match status" value="1"/>
</dbReference>
<dbReference type="NCBIfam" id="NF033558">
    <property type="entry name" value="transpos_IS1"/>
    <property type="match status" value="1"/>
</dbReference>
<evidence type="ECO:0000256" key="1">
    <source>
        <dbReference type="ARBA" id="ARBA00004091"/>
    </source>
</evidence>
<dbReference type="InterPro" id="IPR051354">
    <property type="entry name" value="Transposase_27_IS1"/>
</dbReference>
<comment type="caution">
    <text evidence="7">The sequence shown here is derived from an EMBL/GenBank/DDBJ whole genome shotgun (WGS) entry which is preliminary data.</text>
</comment>
<dbReference type="RefSeq" id="WP_273581351.1">
    <property type="nucleotide sequence ID" value="NZ_JAQRFO010000081.1"/>
</dbReference>
<comment type="function">
    <text evidence="1">Absolutely required for transposition of IS1.</text>
</comment>
<sequence length="230" mass="26949">MAKVDVVCRYCHKAEEVKGHGKGSSGHPRYHCYACRKTFQLNYTYQACKPGVKEQITDMAINNGGIRDTARVLNVGINTVKLEPRQVTTRPLAGSEIHIICEIDEQWSFVGNKKNQRWLWYAWEPNQKQIIAHVFGDRSKKTLEKLLALLASFEIQYYCTDNYAVYDCLPERTHLRGKKFTQRIERMNLTLRTRIKRLNRKTICYSKSEILHDKIIGTFIEREYYLARII</sequence>
<evidence type="ECO:0000313" key="7">
    <source>
        <dbReference type="EMBL" id="MDC9623944.1"/>
    </source>
</evidence>
<name>A0ABT5M8B4_9GAMM</name>
<evidence type="ECO:0000256" key="4">
    <source>
        <dbReference type="ARBA" id="ARBA00023172"/>
    </source>
</evidence>